<dbReference type="SUPFAM" id="SSF55681">
    <property type="entry name" value="Class II aaRS and biotin synthetases"/>
    <property type="match status" value="1"/>
</dbReference>
<evidence type="ECO:0000256" key="2">
    <source>
        <dbReference type="ARBA" id="ARBA00022741"/>
    </source>
</evidence>
<protein>
    <recommendedName>
        <fullName evidence="5">Bifunctional ligase/repressor BirA</fullName>
    </recommendedName>
    <alternativeName>
        <fullName evidence="5">Biotin--[acetyl-CoA-carboxylase] ligase</fullName>
        <ecNumber evidence="5">6.3.4.15</ecNumber>
    </alternativeName>
    <alternativeName>
        <fullName evidence="5">Biotin--protein ligase</fullName>
    </alternativeName>
    <alternativeName>
        <fullName evidence="5">Biotin-[acetyl-CoA carboxylase] synthetase</fullName>
    </alternativeName>
</protein>
<dbReference type="PROSITE" id="PS51733">
    <property type="entry name" value="BPL_LPL_CATALYTIC"/>
    <property type="match status" value="1"/>
</dbReference>
<dbReference type="InterPro" id="IPR004143">
    <property type="entry name" value="BPL_LPL_catalytic"/>
</dbReference>
<feature type="binding site" evidence="5">
    <location>
        <position position="114"/>
    </location>
    <ligand>
        <name>biotin</name>
        <dbReference type="ChEBI" id="CHEBI:57586"/>
    </ligand>
</feature>
<dbReference type="InterPro" id="IPR036390">
    <property type="entry name" value="WH_DNA-bd_sf"/>
</dbReference>
<dbReference type="Pfam" id="PF03099">
    <property type="entry name" value="BPL_LplA_LipB"/>
    <property type="match status" value="1"/>
</dbReference>
<dbReference type="AlphaFoldDB" id="R4K204"/>
<dbReference type="GO" id="GO:0009249">
    <property type="term" value="P:protein lipoylation"/>
    <property type="evidence" value="ECO:0007669"/>
    <property type="project" value="UniProtKB-ARBA"/>
</dbReference>
<gene>
    <name evidence="5" type="primary">birA</name>
    <name evidence="7" type="ORF">Clopa_1668</name>
</gene>
<keyword evidence="5" id="KW-0805">Transcription regulation</keyword>
<dbReference type="GO" id="GO:0004077">
    <property type="term" value="F:biotin--[biotin carboxyl-carrier protein] ligase activity"/>
    <property type="evidence" value="ECO:0007669"/>
    <property type="project" value="UniProtKB-UniRule"/>
</dbReference>
<dbReference type="Pfam" id="PF08279">
    <property type="entry name" value="HTH_11"/>
    <property type="match status" value="1"/>
</dbReference>
<organism evidence="7 8">
    <name type="scientific">Clostridium pasteurianum BC1</name>
    <dbReference type="NCBI Taxonomy" id="86416"/>
    <lineage>
        <taxon>Bacteria</taxon>
        <taxon>Bacillati</taxon>
        <taxon>Bacillota</taxon>
        <taxon>Clostridia</taxon>
        <taxon>Eubacteriales</taxon>
        <taxon>Clostridiaceae</taxon>
        <taxon>Clostridium</taxon>
    </lineage>
</organism>
<dbReference type="eggNOG" id="COG1654">
    <property type="taxonomic scope" value="Bacteria"/>
</dbReference>
<dbReference type="HOGENOM" id="CLU_051096_0_0_9"/>
<dbReference type="InterPro" id="IPR013196">
    <property type="entry name" value="HTH_11"/>
</dbReference>
<evidence type="ECO:0000256" key="1">
    <source>
        <dbReference type="ARBA" id="ARBA00022598"/>
    </source>
</evidence>
<evidence type="ECO:0000313" key="7">
    <source>
        <dbReference type="EMBL" id="AGK96593.1"/>
    </source>
</evidence>
<dbReference type="InterPro" id="IPR003142">
    <property type="entry name" value="BPL_C"/>
</dbReference>
<accession>R4K204</accession>
<dbReference type="GO" id="GO:0003677">
    <property type="term" value="F:DNA binding"/>
    <property type="evidence" value="ECO:0007669"/>
    <property type="project" value="UniProtKB-UniRule"/>
</dbReference>
<dbReference type="GO" id="GO:0005524">
    <property type="term" value="F:ATP binding"/>
    <property type="evidence" value="ECO:0007669"/>
    <property type="project" value="UniProtKB-UniRule"/>
</dbReference>
<dbReference type="EC" id="6.3.4.15" evidence="5"/>
<proteinExistence type="inferred from homology"/>
<dbReference type="Proteomes" id="UP000013523">
    <property type="component" value="Chromosome"/>
</dbReference>
<evidence type="ECO:0000313" key="8">
    <source>
        <dbReference type="Proteomes" id="UP000013523"/>
    </source>
</evidence>
<dbReference type="KEGG" id="cpas:Clopa_1668"/>
<comment type="caution">
    <text evidence="5">Lacks conserved residue(s) required for the propagation of feature annotation.</text>
</comment>
<keyword evidence="5" id="KW-0804">Transcription</keyword>
<feature type="binding site" evidence="5">
    <location>
        <begin position="90"/>
        <end position="92"/>
    </location>
    <ligand>
        <name>biotin</name>
        <dbReference type="ChEBI" id="CHEBI:57586"/>
    </ligand>
</feature>
<dbReference type="InterPro" id="IPR008988">
    <property type="entry name" value="Transcriptional_repressor_C"/>
</dbReference>
<dbReference type="Gene3D" id="1.10.10.10">
    <property type="entry name" value="Winged helix-like DNA-binding domain superfamily/Winged helix DNA-binding domain"/>
    <property type="match status" value="1"/>
</dbReference>
<dbReference type="InterPro" id="IPR036388">
    <property type="entry name" value="WH-like_DNA-bd_sf"/>
</dbReference>
<dbReference type="GO" id="GO:0006355">
    <property type="term" value="P:regulation of DNA-templated transcription"/>
    <property type="evidence" value="ECO:0007669"/>
    <property type="project" value="UniProtKB-UniRule"/>
</dbReference>
<keyword evidence="5" id="KW-0238">DNA-binding</keyword>
<dbReference type="InterPro" id="IPR045864">
    <property type="entry name" value="aa-tRNA-synth_II/BPL/LPL"/>
</dbReference>
<dbReference type="Gene3D" id="3.30.930.10">
    <property type="entry name" value="Bira Bifunctional Protein, Domain 2"/>
    <property type="match status" value="1"/>
</dbReference>
<keyword evidence="2 5" id="KW-0547">Nucleotide-binding</keyword>
<dbReference type="Gene3D" id="2.30.30.100">
    <property type="match status" value="1"/>
</dbReference>
<dbReference type="GO" id="GO:0005737">
    <property type="term" value="C:cytoplasm"/>
    <property type="evidence" value="ECO:0007669"/>
    <property type="project" value="TreeGrafter"/>
</dbReference>
<dbReference type="HAMAP" id="MF_00978">
    <property type="entry name" value="Bifunct_BirA"/>
    <property type="match status" value="1"/>
</dbReference>
<keyword evidence="1 5" id="KW-0436">Ligase</keyword>
<dbReference type="Pfam" id="PF02237">
    <property type="entry name" value="BPL_C"/>
    <property type="match status" value="1"/>
</dbReference>
<evidence type="ECO:0000256" key="5">
    <source>
        <dbReference type="HAMAP-Rule" id="MF_00978"/>
    </source>
</evidence>
<comment type="catalytic activity">
    <reaction evidence="5">
        <text>biotin + L-lysyl-[protein] + ATP = N(6)-biotinyl-L-lysyl-[protein] + AMP + diphosphate + H(+)</text>
        <dbReference type="Rhea" id="RHEA:11756"/>
        <dbReference type="Rhea" id="RHEA-COMP:9752"/>
        <dbReference type="Rhea" id="RHEA-COMP:10505"/>
        <dbReference type="ChEBI" id="CHEBI:15378"/>
        <dbReference type="ChEBI" id="CHEBI:29969"/>
        <dbReference type="ChEBI" id="CHEBI:30616"/>
        <dbReference type="ChEBI" id="CHEBI:33019"/>
        <dbReference type="ChEBI" id="CHEBI:57586"/>
        <dbReference type="ChEBI" id="CHEBI:83144"/>
        <dbReference type="ChEBI" id="CHEBI:456215"/>
        <dbReference type="EC" id="6.3.4.15"/>
    </reaction>
</comment>
<feature type="domain" description="BPL/LPL catalytic" evidence="6">
    <location>
        <begin position="67"/>
        <end position="257"/>
    </location>
</feature>
<dbReference type="SUPFAM" id="SSF46785">
    <property type="entry name" value="Winged helix' DNA-binding domain"/>
    <property type="match status" value="1"/>
</dbReference>
<dbReference type="InterPro" id="IPR004408">
    <property type="entry name" value="Biotin_CoA_COase_ligase"/>
</dbReference>
<dbReference type="PANTHER" id="PTHR12835:SF5">
    <property type="entry name" value="BIOTIN--PROTEIN LIGASE"/>
    <property type="match status" value="1"/>
</dbReference>
<name>R4K204_CLOPA</name>
<keyword evidence="5" id="KW-0678">Repressor</keyword>
<dbReference type="PATRIC" id="fig|86416.3.peg.1644"/>
<comment type="function">
    <text evidence="5">Acts both as a biotin--[acetyl-CoA-carboxylase] ligase and a repressor.</text>
</comment>
<dbReference type="SUPFAM" id="SSF50037">
    <property type="entry name" value="C-terminal domain of transcriptional repressors"/>
    <property type="match status" value="1"/>
</dbReference>
<evidence type="ECO:0000256" key="3">
    <source>
        <dbReference type="ARBA" id="ARBA00022840"/>
    </source>
</evidence>
<dbReference type="RefSeq" id="WP_015614912.1">
    <property type="nucleotide sequence ID" value="NC_021182.1"/>
</dbReference>
<dbReference type="InterPro" id="IPR030855">
    <property type="entry name" value="Bifunct_BirA"/>
</dbReference>
<dbReference type="PANTHER" id="PTHR12835">
    <property type="entry name" value="BIOTIN PROTEIN LIGASE"/>
    <property type="match status" value="1"/>
</dbReference>
<comment type="similarity">
    <text evidence="5">Belongs to the biotin--protein ligase family.</text>
</comment>
<dbReference type="GO" id="GO:0016740">
    <property type="term" value="F:transferase activity"/>
    <property type="evidence" value="ECO:0007669"/>
    <property type="project" value="UniProtKB-ARBA"/>
</dbReference>
<keyword evidence="8" id="KW-1185">Reference proteome</keyword>
<sequence>MKDEILRLLKENTKDFISGQEISERFGVSRTAIWKYMNQLKIEGYEIESVSKKGYRLLDSPDILTYEEIYDGLSTKFIGRKIIHFDSIDSTNSKAKELASLLDEDGTVVIAEEQTMGKGRLGRNFISPNRKGIWMSIILKPDINPLKVSMVTQIGAAAINKAFREMKIETLIKWPNDILLNKKKLCGILTEMSAELTKVNFIVMGIGINVNLDKDDFTEEVRETATSAKIEIGKRISRKEIVARILNNFEPLYKAFVEKEDIEETIAICRENSILIDREIRVIKRENSIRAKVLDINNKGELIVKYEDGKVENLISGEISIRGLESYI</sequence>
<dbReference type="EMBL" id="CP003261">
    <property type="protein sequence ID" value="AGK96593.1"/>
    <property type="molecule type" value="Genomic_DNA"/>
</dbReference>
<dbReference type="eggNOG" id="COG0340">
    <property type="taxonomic scope" value="Bacteria"/>
</dbReference>
<keyword evidence="3 5" id="KW-0067">ATP-binding</keyword>
<keyword evidence="4 5" id="KW-0092">Biotin</keyword>
<evidence type="ECO:0000259" key="6">
    <source>
        <dbReference type="PROSITE" id="PS51733"/>
    </source>
</evidence>
<dbReference type="STRING" id="86416.Clopa_1668"/>
<feature type="binding site" evidence="5">
    <location>
        <position position="184"/>
    </location>
    <ligand>
        <name>biotin</name>
        <dbReference type="ChEBI" id="CHEBI:57586"/>
    </ligand>
</feature>
<dbReference type="OrthoDB" id="9807064at2"/>
<dbReference type="NCBIfam" id="TIGR00121">
    <property type="entry name" value="birA_ligase"/>
    <property type="match status" value="1"/>
</dbReference>
<reference evidence="7 8" key="1">
    <citation type="submission" date="2012-01" db="EMBL/GenBank/DDBJ databases">
        <title>Complete sequence of chromosome of Clostridium pasteurianum BC1.</title>
        <authorList>
            <consortium name="US DOE Joint Genome Institute"/>
            <person name="Lucas S."/>
            <person name="Han J."/>
            <person name="Lapidus A."/>
            <person name="Cheng J.-F."/>
            <person name="Goodwin L."/>
            <person name="Pitluck S."/>
            <person name="Peters L."/>
            <person name="Mikhailova N."/>
            <person name="Teshima H."/>
            <person name="Detter J.C."/>
            <person name="Han C."/>
            <person name="Tapia R."/>
            <person name="Land M."/>
            <person name="Hauser L."/>
            <person name="Kyrpides N."/>
            <person name="Ivanova N."/>
            <person name="Pagani I."/>
            <person name="Dunn J."/>
            <person name="Taghavi S."/>
            <person name="Francis A."/>
            <person name="van der Lelie D."/>
            <person name="Woyke T."/>
        </authorList>
    </citation>
    <scope>NUCLEOTIDE SEQUENCE [LARGE SCALE GENOMIC DNA]</scope>
    <source>
        <strain evidence="7 8">BC1</strain>
    </source>
</reference>
<dbReference type="CDD" id="cd16442">
    <property type="entry name" value="BPL"/>
    <property type="match status" value="1"/>
</dbReference>
<evidence type="ECO:0000256" key="4">
    <source>
        <dbReference type="ARBA" id="ARBA00023267"/>
    </source>
</evidence>
<feature type="DNA-binding region" description="H-T-H motif" evidence="5">
    <location>
        <begin position="19"/>
        <end position="38"/>
    </location>
</feature>